<comment type="similarity">
    <text evidence="1">Belongs to the LysR transcriptional regulatory family.</text>
</comment>
<dbReference type="GO" id="GO:0005829">
    <property type="term" value="C:cytosol"/>
    <property type="evidence" value="ECO:0007669"/>
    <property type="project" value="TreeGrafter"/>
</dbReference>
<dbReference type="InterPro" id="IPR036390">
    <property type="entry name" value="WH_DNA-bd_sf"/>
</dbReference>
<dbReference type="Gene3D" id="1.10.10.10">
    <property type="entry name" value="Winged helix-like DNA-binding domain superfamily/Winged helix DNA-binding domain"/>
    <property type="match status" value="1"/>
</dbReference>
<dbReference type="AlphaFoldDB" id="A0AAI9J0Q3"/>
<dbReference type="PANTHER" id="PTHR30419:SF8">
    <property type="entry name" value="NITROGEN ASSIMILATION TRANSCRIPTIONAL ACTIVATOR-RELATED"/>
    <property type="match status" value="1"/>
</dbReference>
<dbReference type="Proteomes" id="UP000018679">
    <property type="component" value="Unassembled WGS sequence"/>
</dbReference>
<dbReference type="InterPro" id="IPR000847">
    <property type="entry name" value="LysR_HTH_N"/>
</dbReference>
<evidence type="ECO:0000259" key="5">
    <source>
        <dbReference type="PROSITE" id="PS50931"/>
    </source>
</evidence>
<accession>A0AAI9J0Q3</accession>
<dbReference type="Pfam" id="PF00126">
    <property type="entry name" value="HTH_1"/>
    <property type="match status" value="1"/>
</dbReference>
<keyword evidence="3" id="KW-0238">DNA-binding</keyword>
<proteinExistence type="inferred from homology"/>
<dbReference type="SUPFAM" id="SSF53850">
    <property type="entry name" value="Periplasmic binding protein-like II"/>
    <property type="match status" value="1"/>
</dbReference>
<dbReference type="InterPro" id="IPR036388">
    <property type="entry name" value="WH-like_DNA-bd_sf"/>
</dbReference>
<evidence type="ECO:0000256" key="3">
    <source>
        <dbReference type="ARBA" id="ARBA00023125"/>
    </source>
</evidence>
<dbReference type="FunFam" id="1.10.10.10:FF:000001">
    <property type="entry name" value="LysR family transcriptional regulator"/>
    <property type="match status" value="1"/>
</dbReference>
<dbReference type="Gene3D" id="3.40.190.290">
    <property type="match status" value="1"/>
</dbReference>
<sequence>MINLIDYSSIEVRGRASRRAATGAGRMGKEKSRPLPNINLKLLHTFMLVAEHCSFRQAAELSHRSQAAVTGQIKQLEAQLGVDLFHRTTRQVRLTAEGAQLLESARRAAHEMENGLRQIQETVDLKRGRIFLSCSTTVSSTRLAPILAAFERDYPGVEVFVRELTSGDMFETVRREQADFGIGPIMELPEFDFEPILTENLYAVVPRNLFPDTAEQITLARLASMPLLLLNPGTALRALIDDTARSRGLTINAKFQFSQAQTLISMATAGLGAAVLPAMVLPAKPHKDVQVLPIASPRMTRDVAIVRLRHRKLTPAAARLAQLVRDLIHGPLGRRTARATTRRPSA</sequence>
<evidence type="ECO:0000313" key="6">
    <source>
        <dbReference type="EMBL" id="ETH30369.1"/>
    </source>
</evidence>
<protein>
    <submittedName>
        <fullName evidence="6">LysR substrate-binding domain protein</fullName>
    </submittedName>
</protein>
<dbReference type="PRINTS" id="PR00039">
    <property type="entry name" value="HTHLYSR"/>
</dbReference>
<dbReference type="InterPro" id="IPR005119">
    <property type="entry name" value="LysR_subst-bd"/>
</dbReference>
<gene>
    <name evidence="6" type="ORF">L566_3121</name>
</gene>
<evidence type="ECO:0000256" key="1">
    <source>
        <dbReference type="ARBA" id="ARBA00009437"/>
    </source>
</evidence>
<dbReference type="GO" id="GO:0003677">
    <property type="term" value="F:DNA binding"/>
    <property type="evidence" value="ECO:0007669"/>
    <property type="project" value="UniProtKB-KW"/>
</dbReference>
<keyword evidence="4" id="KW-0804">Transcription</keyword>
<dbReference type="PANTHER" id="PTHR30419">
    <property type="entry name" value="HTH-TYPE TRANSCRIPTIONAL REGULATOR YBHD"/>
    <property type="match status" value="1"/>
</dbReference>
<dbReference type="GO" id="GO:0003700">
    <property type="term" value="F:DNA-binding transcription factor activity"/>
    <property type="evidence" value="ECO:0007669"/>
    <property type="project" value="InterPro"/>
</dbReference>
<evidence type="ECO:0000313" key="7">
    <source>
        <dbReference type="Proteomes" id="UP000018679"/>
    </source>
</evidence>
<dbReference type="SUPFAM" id="SSF46785">
    <property type="entry name" value="Winged helix' DNA-binding domain"/>
    <property type="match status" value="1"/>
</dbReference>
<dbReference type="CDD" id="cd08440">
    <property type="entry name" value="PBP2_LTTR_like_4"/>
    <property type="match status" value="1"/>
</dbReference>
<feature type="domain" description="HTH lysR-type" evidence="5">
    <location>
        <begin position="38"/>
        <end position="95"/>
    </location>
</feature>
<name>A0AAI9J0Q3_BORPT</name>
<evidence type="ECO:0000256" key="4">
    <source>
        <dbReference type="ARBA" id="ARBA00023163"/>
    </source>
</evidence>
<dbReference type="InterPro" id="IPR050950">
    <property type="entry name" value="HTH-type_LysR_regulators"/>
</dbReference>
<organism evidence="6 7">
    <name type="scientific">Bordetella pertussis CHLA-26</name>
    <dbReference type="NCBI Taxonomy" id="1331284"/>
    <lineage>
        <taxon>Bacteria</taxon>
        <taxon>Pseudomonadati</taxon>
        <taxon>Pseudomonadota</taxon>
        <taxon>Betaproteobacteria</taxon>
        <taxon>Burkholderiales</taxon>
        <taxon>Alcaligenaceae</taxon>
        <taxon>Bordetella</taxon>
    </lineage>
</organism>
<keyword evidence="2" id="KW-0805">Transcription regulation</keyword>
<dbReference type="Pfam" id="PF03466">
    <property type="entry name" value="LysR_substrate"/>
    <property type="match status" value="1"/>
</dbReference>
<reference evidence="6 7" key="1">
    <citation type="journal article" date="2013" name="Genome Announc.">
        <title>Genome Sequences of 28 Bordetella pertussis U.S. Outbreak Strains Dating from 2010 to 2012.</title>
        <authorList>
            <person name="Harvill E.T."/>
            <person name="Goodfield L.L."/>
            <person name="Ivanov Y."/>
            <person name="Meyer J.A."/>
            <person name="Newth C."/>
            <person name="Cassiday P."/>
            <person name="Tondella M.L."/>
            <person name="Liao P."/>
            <person name="Zimmerman J."/>
            <person name="Meert K."/>
            <person name="Wessel D."/>
            <person name="Berger J."/>
            <person name="Dean J.M."/>
            <person name="Holubkov R."/>
            <person name="Burr J."/>
            <person name="Liu T."/>
            <person name="Brinkac L."/>
            <person name="Kim M."/>
            <person name="Losada L."/>
        </authorList>
    </citation>
    <scope>NUCLEOTIDE SEQUENCE [LARGE SCALE GENOMIC DNA]</scope>
    <source>
        <strain evidence="6 7">CHLA-26</strain>
    </source>
</reference>
<dbReference type="EMBL" id="AXSB02000030">
    <property type="protein sequence ID" value="ETH30369.1"/>
    <property type="molecule type" value="Genomic_DNA"/>
</dbReference>
<evidence type="ECO:0000256" key="2">
    <source>
        <dbReference type="ARBA" id="ARBA00023015"/>
    </source>
</evidence>
<dbReference type="PROSITE" id="PS50931">
    <property type="entry name" value="HTH_LYSR"/>
    <property type="match status" value="1"/>
</dbReference>
<comment type="caution">
    <text evidence="6">The sequence shown here is derived from an EMBL/GenBank/DDBJ whole genome shotgun (WGS) entry which is preliminary data.</text>
</comment>